<dbReference type="EMBL" id="PNRF01000024">
    <property type="protein sequence ID" value="PMR74902.1"/>
    <property type="molecule type" value="Genomic_DNA"/>
</dbReference>
<evidence type="ECO:0000256" key="1">
    <source>
        <dbReference type="SAM" id="MobiDB-lite"/>
    </source>
</evidence>
<evidence type="ECO:0000313" key="3">
    <source>
        <dbReference type="Proteomes" id="UP000235803"/>
    </source>
</evidence>
<comment type="caution">
    <text evidence="2">The sequence shown here is derived from an EMBL/GenBank/DDBJ whole genome shotgun (WGS) entry which is preliminary data.</text>
</comment>
<organism evidence="2 3">
    <name type="scientific">Billgrantia endophytica</name>
    <dbReference type="NCBI Taxonomy" id="2033802"/>
    <lineage>
        <taxon>Bacteria</taxon>
        <taxon>Pseudomonadati</taxon>
        <taxon>Pseudomonadota</taxon>
        <taxon>Gammaproteobacteria</taxon>
        <taxon>Oceanospirillales</taxon>
        <taxon>Halomonadaceae</taxon>
        <taxon>Billgrantia</taxon>
    </lineage>
</organism>
<name>A0A2N7U386_9GAMM</name>
<protein>
    <submittedName>
        <fullName evidence="2">Uncharacterized protein</fullName>
    </submittedName>
</protein>
<proteinExistence type="predicted"/>
<reference evidence="2 3" key="1">
    <citation type="submission" date="2018-01" db="EMBL/GenBank/DDBJ databases">
        <title>Halomonas endophytica sp. nov., isolated from storage liquid in the stems of Populus euphratica.</title>
        <authorList>
            <person name="Chen C."/>
        </authorList>
    </citation>
    <scope>NUCLEOTIDE SEQUENCE [LARGE SCALE GENOMIC DNA]</scope>
    <source>
        <strain evidence="2 3">MC28</strain>
    </source>
</reference>
<dbReference type="Proteomes" id="UP000235803">
    <property type="component" value="Unassembled WGS sequence"/>
</dbReference>
<feature type="region of interest" description="Disordered" evidence="1">
    <location>
        <begin position="42"/>
        <end position="63"/>
    </location>
</feature>
<dbReference type="RefSeq" id="WP_102653616.1">
    <property type="nucleotide sequence ID" value="NZ_PNRF01000024.1"/>
</dbReference>
<accession>A0A2N7U386</accession>
<dbReference type="AlphaFoldDB" id="A0A2N7U386"/>
<sequence length="63" mass="6704">MIKGLLLCLAMLVVQLGILQYVDRRVAAMPLLVDSTVDERAGNGAAVEQPSTRLPGPDGKRDA</sequence>
<keyword evidence="3" id="KW-1185">Reference proteome</keyword>
<gene>
    <name evidence="2" type="ORF">C1H69_11820</name>
</gene>
<evidence type="ECO:0000313" key="2">
    <source>
        <dbReference type="EMBL" id="PMR74902.1"/>
    </source>
</evidence>